<dbReference type="EMBL" id="OY569118">
    <property type="protein sequence ID" value="CAJ1002158.1"/>
    <property type="molecule type" value="Genomic_DNA"/>
</dbReference>
<organism evidence="1 2">
    <name type="scientific">Brevibacillus aydinogluensis</name>
    <dbReference type="NCBI Taxonomy" id="927786"/>
    <lineage>
        <taxon>Bacteria</taxon>
        <taxon>Bacillati</taxon>
        <taxon>Bacillota</taxon>
        <taxon>Bacilli</taxon>
        <taxon>Bacillales</taxon>
        <taxon>Paenibacillaceae</taxon>
        <taxon>Brevibacillus</taxon>
    </lineage>
</organism>
<protein>
    <submittedName>
        <fullName evidence="1">Uncharacterized protein</fullName>
    </submittedName>
</protein>
<evidence type="ECO:0000313" key="2">
    <source>
        <dbReference type="Proteomes" id="UP001189619"/>
    </source>
</evidence>
<name>A0AA48M6I6_9BACL</name>
<dbReference type="Proteomes" id="UP001189619">
    <property type="component" value="Chromosome"/>
</dbReference>
<dbReference type="KEGG" id="bayd:BSPP4475_07525"/>
<sequence length="78" mass="8740">MRKQDAAGVETALDRLRKRAMSLFNIPSSYRLMIEDGERLEEAGSIPSRDSDHQKRRRLVSLSPEGAGFAAAAVWLPR</sequence>
<keyword evidence="2" id="KW-1185">Reference proteome</keyword>
<reference evidence="1" key="1">
    <citation type="submission" date="2023-07" db="EMBL/GenBank/DDBJ databases">
        <authorList>
            <person name="Ivanov I."/>
            <person name="Teneva D."/>
            <person name="Stoikov I."/>
        </authorList>
    </citation>
    <scope>NUCLEOTIDE SEQUENCE</scope>
    <source>
        <strain evidence="1">4475</strain>
    </source>
</reference>
<dbReference type="AlphaFoldDB" id="A0AA48M6I6"/>
<gene>
    <name evidence="1" type="ORF">BSPP4475_07525</name>
</gene>
<accession>A0AA48M6I6</accession>
<evidence type="ECO:0000313" key="1">
    <source>
        <dbReference type="EMBL" id="CAJ1002158.1"/>
    </source>
</evidence>
<proteinExistence type="predicted"/>